<comment type="caution">
    <text evidence="1">The sequence shown here is derived from an EMBL/GenBank/DDBJ whole genome shotgun (WGS) entry which is preliminary data.</text>
</comment>
<reference evidence="1" key="1">
    <citation type="journal article" date="2015" name="Nature">
        <title>Complex archaea that bridge the gap between prokaryotes and eukaryotes.</title>
        <authorList>
            <person name="Spang A."/>
            <person name="Saw J.H."/>
            <person name="Jorgensen S.L."/>
            <person name="Zaremba-Niedzwiedzka K."/>
            <person name="Martijn J."/>
            <person name="Lind A.E."/>
            <person name="van Eijk R."/>
            <person name="Schleper C."/>
            <person name="Guy L."/>
            <person name="Ettema T.J."/>
        </authorList>
    </citation>
    <scope>NUCLEOTIDE SEQUENCE</scope>
</reference>
<sequence length="357" mass="39964">MKHHSINTNKKKLLFLLISVFGLLFFANLNTVFKPNISNLNETQSGDPSSDLNVIIKPKLAANDVNGKPLLVNHYANTSKIYINPILPKNVSFTLSQDWISQNVNISFEGVSQKKDRAINGTFDSNYHGWTYKTNNSAEFVASNETGFVQITLAGGAKVKGEYGYFERNVSIPEELSSNKVALLTFDIYLGKDNPSGLSAYLAIIIDGVEKNITYDFSTQIQFEVQDTLTLVYDPKAYGQVLPRNVTIRVGVYTESTTSVTAWSDFLIDNIKFDLWTMPDQINMVNTYDIEFDTNNSYINTTYGKGYSYIDVERTHLGTDDIVFTITKNVSGVDDFYIDKITVTSNLLKKVNSSING</sequence>
<gene>
    <name evidence="1" type="ORF">LCGC14_2726320</name>
</gene>
<feature type="non-terminal residue" evidence="1">
    <location>
        <position position="357"/>
    </location>
</feature>
<accession>A0A0F8ZW11</accession>
<evidence type="ECO:0000313" key="1">
    <source>
        <dbReference type="EMBL" id="KKK90115.1"/>
    </source>
</evidence>
<name>A0A0F8ZW11_9ZZZZ</name>
<organism evidence="1">
    <name type="scientific">marine sediment metagenome</name>
    <dbReference type="NCBI Taxonomy" id="412755"/>
    <lineage>
        <taxon>unclassified sequences</taxon>
        <taxon>metagenomes</taxon>
        <taxon>ecological metagenomes</taxon>
    </lineage>
</organism>
<dbReference type="EMBL" id="LAZR01049237">
    <property type="protein sequence ID" value="KKK90115.1"/>
    <property type="molecule type" value="Genomic_DNA"/>
</dbReference>
<protein>
    <submittedName>
        <fullName evidence="1">Uncharacterized protein</fullName>
    </submittedName>
</protein>
<dbReference type="AlphaFoldDB" id="A0A0F8ZW11"/>
<proteinExistence type="predicted"/>